<feature type="domain" description="SGNH hydrolase-type esterase" evidence="1">
    <location>
        <begin position="30"/>
        <end position="204"/>
    </location>
</feature>
<dbReference type="SUPFAM" id="SSF52266">
    <property type="entry name" value="SGNH hydrolase"/>
    <property type="match status" value="1"/>
</dbReference>
<keyword evidence="3" id="KW-1185">Reference proteome</keyword>
<accession>A0A8J8B7U6</accession>
<dbReference type="RefSeq" id="WP_212537474.1">
    <property type="nucleotide sequence ID" value="NZ_JAGTUU010000006.1"/>
</dbReference>
<gene>
    <name evidence="2" type="ORF">KB874_15570</name>
</gene>
<protein>
    <submittedName>
        <fullName evidence="2">SGNH/GDSL hydrolase family protein</fullName>
    </submittedName>
</protein>
<organism evidence="2 3">
    <name type="scientific">Thetidibacter halocola</name>
    <dbReference type="NCBI Taxonomy" id="2827239"/>
    <lineage>
        <taxon>Bacteria</taxon>
        <taxon>Pseudomonadati</taxon>
        <taxon>Pseudomonadota</taxon>
        <taxon>Alphaproteobacteria</taxon>
        <taxon>Rhodobacterales</taxon>
        <taxon>Roseobacteraceae</taxon>
        <taxon>Thetidibacter</taxon>
    </lineage>
</organism>
<dbReference type="AlphaFoldDB" id="A0A8J8B7U6"/>
<dbReference type="EMBL" id="JAGTUU010000006">
    <property type="protein sequence ID" value="MBS0125506.1"/>
    <property type="molecule type" value="Genomic_DNA"/>
</dbReference>
<proteinExistence type="predicted"/>
<evidence type="ECO:0000313" key="2">
    <source>
        <dbReference type="EMBL" id="MBS0125506.1"/>
    </source>
</evidence>
<name>A0A8J8B7U6_9RHOB</name>
<dbReference type="InterPro" id="IPR036514">
    <property type="entry name" value="SGNH_hydro_sf"/>
</dbReference>
<dbReference type="GO" id="GO:0016788">
    <property type="term" value="F:hydrolase activity, acting on ester bonds"/>
    <property type="evidence" value="ECO:0007669"/>
    <property type="project" value="UniProtKB-ARBA"/>
</dbReference>
<dbReference type="CDD" id="cd00229">
    <property type="entry name" value="SGNH_hydrolase"/>
    <property type="match status" value="1"/>
</dbReference>
<dbReference type="Gene3D" id="3.40.50.1110">
    <property type="entry name" value="SGNH hydrolase"/>
    <property type="match status" value="1"/>
</dbReference>
<evidence type="ECO:0000259" key="1">
    <source>
        <dbReference type="Pfam" id="PF13472"/>
    </source>
</evidence>
<dbReference type="PROSITE" id="PS51257">
    <property type="entry name" value="PROKAR_LIPOPROTEIN"/>
    <property type="match status" value="1"/>
</dbReference>
<comment type="caution">
    <text evidence="2">The sequence shown here is derived from an EMBL/GenBank/DDBJ whole genome shotgun (WGS) entry which is preliminary data.</text>
</comment>
<dbReference type="Pfam" id="PF13472">
    <property type="entry name" value="Lipase_GDSL_2"/>
    <property type="match status" value="1"/>
</dbReference>
<sequence>MRAWIGVLMLVLLAACGRGVPQDARIVVAGDSVMAWNRVQGGSVAHVLSQTLGEPVGDVSLPFARVTGGRTGALDITQQVEGLQAEWVVLNGGANDLRAACSCTGCDAMLNRLIASDGRTGAIPAMVGDLRARGAKVLWADYYTSPRFAGTACVGPYDTLKARLARLAALDPGVVLVDMGDVIPSSDLSLFDGDRLHPSAKGSARIAALIAGRLRQADPARFRD</sequence>
<reference evidence="2" key="1">
    <citation type="submission" date="2021-04" db="EMBL/GenBank/DDBJ databases">
        <authorList>
            <person name="Yoon J."/>
        </authorList>
    </citation>
    <scope>NUCLEOTIDE SEQUENCE</scope>
    <source>
        <strain evidence="2">KMU-90</strain>
    </source>
</reference>
<dbReference type="Proteomes" id="UP000681356">
    <property type="component" value="Unassembled WGS sequence"/>
</dbReference>
<evidence type="ECO:0000313" key="3">
    <source>
        <dbReference type="Proteomes" id="UP000681356"/>
    </source>
</evidence>
<dbReference type="InterPro" id="IPR013830">
    <property type="entry name" value="SGNH_hydro"/>
</dbReference>
<keyword evidence="2" id="KW-0378">Hydrolase</keyword>